<evidence type="ECO:0000313" key="10">
    <source>
        <dbReference type="Proteomes" id="UP000001401"/>
    </source>
</evidence>
<comment type="subcellular location">
    <subcellularLocation>
        <location evidence="8">Cell membrane</location>
        <topology evidence="8">Multi-pass membrane protein</topology>
    </subcellularLocation>
</comment>
<dbReference type="KEGG" id="bco:Bcell_4087"/>
<comment type="function">
    <text evidence="8">Probably functions as a manganese efflux pump.</text>
</comment>
<keyword evidence="2 8" id="KW-1003">Cell membrane</keyword>
<gene>
    <name evidence="8" type="primary">mntP</name>
    <name evidence="9" type="ordered locus">Bcell_4087</name>
</gene>
<dbReference type="EMBL" id="CP002394">
    <property type="protein sequence ID" value="ADU32317.1"/>
    <property type="molecule type" value="Genomic_DNA"/>
</dbReference>
<keyword evidence="4 8" id="KW-1133">Transmembrane helix</keyword>
<dbReference type="eggNOG" id="COG1971">
    <property type="taxonomic scope" value="Bacteria"/>
</dbReference>
<dbReference type="InterPro" id="IPR003810">
    <property type="entry name" value="Mntp/YtaF"/>
</dbReference>
<evidence type="ECO:0000256" key="3">
    <source>
        <dbReference type="ARBA" id="ARBA00022692"/>
    </source>
</evidence>
<dbReference type="InterPro" id="IPR022929">
    <property type="entry name" value="Put_MntP"/>
</dbReference>
<keyword evidence="7 8" id="KW-0464">Manganese</keyword>
<dbReference type="HAMAP" id="MF_01521">
    <property type="entry name" value="MntP_pump"/>
    <property type="match status" value="1"/>
</dbReference>
<comment type="similarity">
    <text evidence="8">Belongs to the MntP (TC 9.B.29) family.</text>
</comment>
<name>E6TXC2_EVAC2</name>
<reference evidence="9 10" key="1">
    <citation type="submission" date="2010-12" db="EMBL/GenBank/DDBJ databases">
        <title>Complete sequence of Bacillus cellulosilyticus DSM 2522.</title>
        <authorList>
            <consortium name="US DOE Joint Genome Institute"/>
            <person name="Lucas S."/>
            <person name="Copeland A."/>
            <person name="Lapidus A."/>
            <person name="Cheng J.-F."/>
            <person name="Bruce D."/>
            <person name="Goodwin L."/>
            <person name="Pitluck S."/>
            <person name="Chertkov O."/>
            <person name="Detter J.C."/>
            <person name="Han C."/>
            <person name="Tapia R."/>
            <person name="Land M."/>
            <person name="Hauser L."/>
            <person name="Jeffries C."/>
            <person name="Kyrpides N."/>
            <person name="Ivanova N."/>
            <person name="Mikhailova N."/>
            <person name="Brumm P."/>
            <person name="Mead D."/>
            <person name="Woyke T."/>
        </authorList>
    </citation>
    <scope>NUCLEOTIDE SEQUENCE [LARGE SCALE GENOMIC DNA]</scope>
    <source>
        <strain evidence="10">ATCC 21833 / DSM 2522 / FERM P-1141 / JCM 9156 / N-4</strain>
    </source>
</reference>
<keyword evidence="10" id="KW-1185">Reference proteome</keyword>
<keyword evidence="1 8" id="KW-0813">Transport</keyword>
<feature type="transmembrane region" description="Helical" evidence="8">
    <location>
        <begin position="125"/>
        <end position="144"/>
    </location>
</feature>
<feature type="transmembrane region" description="Helical" evidence="8">
    <location>
        <begin position="156"/>
        <end position="174"/>
    </location>
</feature>
<evidence type="ECO:0000256" key="8">
    <source>
        <dbReference type="HAMAP-Rule" id="MF_01521"/>
    </source>
</evidence>
<dbReference type="PANTHER" id="PTHR35529">
    <property type="entry name" value="MANGANESE EFFLUX PUMP MNTP-RELATED"/>
    <property type="match status" value="1"/>
</dbReference>
<evidence type="ECO:0000256" key="2">
    <source>
        <dbReference type="ARBA" id="ARBA00022475"/>
    </source>
</evidence>
<proteinExistence type="inferred from homology"/>
<evidence type="ECO:0000256" key="6">
    <source>
        <dbReference type="ARBA" id="ARBA00023136"/>
    </source>
</evidence>
<dbReference type="PANTHER" id="PTHR35529:SF1">
    <property type="entry name" value="MANGANESE EFFLUX PUMP MNTP-RELATED"/>
    <property type="match status" value="1"/>
</dbReference>
<feature type="transmembrane region" description="Helical" evidence="8">
    <location>
        <begin position="31"/>
        <end position="53"/>
    </location>
</feature>
<evidence type="ECO:0000256" key="5">
    <source>
        <dbReference type="ARBA" id="ARBA00023065"/>
    </source>
</evidence>
<dbReference type="STRING" id="649639.Bcell_4087"/>
<dbReference type="GO" id="GO:0005886">
    <property type="term" value="C:plasma membrane"/>
    <property type="evidence" value="ECO:0007669"/>
    <property type="project" value="UniProtKB-SubCell"/>
</dbReference>
<dbReference type="GO" id="GO:0005384">
    <property type="term" value="F:manganese ion transmembrane transporter activity"/>
    <property type="evidence" value="ECO:0007669"/>
    <property type="project" value="UniProtKB-UniRule"/>
</dbReference>
<evidence type="ECO:0000256" key="7">
    <source>
        <dbReference type="ARBA" id="ARBA00023211"/>
    </source>
</evidence>
<feature type="transmembrane region" description="Helical" evidence="8">
    <location>
        <begin position="59"/>
        <end position="84"/>
    </location>
</feature>
<feature type="transmembrane region" description="Helical" evidence="8">
    <location>
        <begin position="96"/>
        <end position="119"/>
    </location>
</feature>
<evidence type="ECO:0000313" key="9">
    <source>
        <dbReference type="EMBL" id="ADU32317.1"/>
    </source>
</evidence>
<keyword evidence="6 8" id="KW-0472">Membrane</keyword>
<dbReference type="HOGENOM" id="CLU_096410_1_0_9"/>
<dbReference type="Pfam" id="PF02659">
    <property type="entry name" value="Mntp"/>
    <property type="match status" value="1"/>
</dbReference>
<accession>E6TXC2</accession>
<evidence type="ECO:0000256" key="4">
    <source>
        <dbReference type="ARBA" id="ARBA00022989"/>
    </source>
</evidence>
<dbReference type="Proteomes" id="UP000001401">
    <property type="component" value="Chromosome"/>
</dbReference>
<keyword evidence="3 8" id="KW-0812">Transmembrane</keyword>
<evidence type="ECO:0000256" key="1">
    <source>
        <dbReference type="ARBA" id="ARBA00022448"/>
    </source>
</evidence>
<dbReference type="AlphaFoldDB" id="E6TXC2"/>
<protein>
    <recommendedName>
        <fullName evidence="8">Putative manganese efflux pump MntP</fullName>
    </recommendedName>
</protein>
<organism evidence="9 10">
    <name type="scientific">Evansella cellulosilytica (strain ATCC 21833 / DSM 2522 / FERM P-1141 / JCM 9156 / N-4)</name>
    <name type="common">Bacillus cellulosilyticus</name>
    <dbReference type="NCBI Taxonomy" id="649639"/>
    <lineage>
        <taxon>Bacteria</taxon>
        <taxon>Bacillati</taxon>
        <taxon>Bacillota</taxon>
        <taxon>Bacilli</taxon>
        <taxon>Bacillales</taxon>
        <taxon>Bacillaceae</taxon>
        <taxon>Evansella</taxon>
    </lineage>
</organism>
<sequence>MTIGFMAFALSMDAFSLSIGMGLAKLRYRHIATIGMTVGGLHVLMPLIGIFLGKLLSQYIGLFAFVIGGGVLVFIGLQMIVSTFQDNSGPVLSPTGWGLLLFSISVSLDSFSAGLSLGMLGAKTWVTIVSFGWMSAVLTWLGLIIGRKMGNFIGGYSEWLGGAILIAFGVKIIIAA</sequence>
<keyword evidence="5 8" id="KW-0406">Ion transport</keyword>